<dbReference type="Pfam" id="PF11583">
    <property type="entry name" value="AurF"/>
    <property type="match status" value="1"/>
</dbReference>
<sequence length="334" mass="37694">MCGLIGFFNGCDLKLACPKAALGRCEKSRGQLPSAFRSWDKKASVRSEDSRVSSIENYLFPEAFVPVLKSEMLREASADTKRALRAAALFRFLNFTHKLELLVVNTVTLNIALGRYDFDLSDAARLDAHRLYVDEGYHAYFSFEAMQAMQSETCTPIRLNETTPEFVMRLQAMTEDEADPRRKALVQLFFVIASEMLITSTLHEAQNLQDMDPALGQMIGDHARDEARHHVFYRSMLIRIWDQMSHEDQLFVTVKLPELVAAYCMPAKHEQKAELAALGFSDRQAESILEETYPTGSTSEYAWKVGAGLFRTVRELGTAVVGDCLDDKLNSLKI</sequence>
<evidence type="ECO:0000313" key="1">
    <source>
        <dbReference type="EMBL" id="SMX28671.1"/>
    </source>
</evidence>
<proteinExistence type="predicted"/>
<dbReference type="OrthoDB" id="505347at2"/>
<accession>A0A238JD80</accession>
<dbReference type="GO" id="GO:0016491">
    <property type="term" value="F:oxidoreductase activity"/>
    <property type="evidence" value="ECO:0007669"/>
    <property type="project" value="InterPro"/>
</dbReference>
<dbReference type="EMBL" id="FXXP01000002">
    <property type="protein sequence ID" value="SMX28671.1"/>
    <property type="molecule type" value="Genomic_DNA"/>
</dbReference>
<dbReference type="AlphaFoldDB" id="A0A238JD80"/>
<dbReference type="InterPro" id="IPR009078">
    <property type="entry name" value="Ferritin-like_SF"/>
</dbReference>
<gene>
    <name evidence="1" type="ORF">TRP8649_02796</name>
</gene>
<organism evidence="1 2">
    <name type="scientific">Pelagimonas phthalicica</name>
    <dbReference type="NCBI Taxonomy" id="1037362"/>
    <lineage>
        <taxon>Bacteria</taxon>
        <taxon>Pseudomonadati</taxon>
        <taxon>Pseudomonadota</taxon>
        <taxon>Alphaproteobacteria</taxon>
        <taxon>Rhodobacterales</taxon>
        <taxon>Roseobacteraceae</taxon>
        <taxon>Pelagimonas</taxon>
    </lineage>
</organism>
<evidence type="ECO:0000313" key="2">
    <source>
        <dbReference type="Proteomes" id="UP000225972"/>
    </source>
</evidence>
<keyword evidence="2" id="KW-1185">Reference proteome</keyword>
<reference evidence="2" key="1">
    <citation type="submission" date="2017-05" db="EMBL/GenBank/DDBJ databases">
        <authorList>
            <person name="Rodrigo-Torres L."/>
            <person name="Arahal R. D."/>
            <person name="Lucena T."/>
        </authorList>
    </citation>
    <scope>NUCLEOTIDE SEQUENCE [LARGE SCALE GENOMIC DNA]</scope>
    <source>
        <strain evidence="2">CECT 8649</strain>
    </source>
</reference>
<dbReference type="Proteomes" id="UP000225972">
    <property type="component" value="Unassembled WGS sequence"/>
</dbReference>
<dbReference type="InterPro" id="IPR025859">
    <property type="entry name" value="AurF/CmlI"/>
</dbReference>
<protein>
    <submittedName>
        <fullName evidence="1">p-aminobenzoate N-oxygenase AurF</fullName>
    </submittedName>
</protein>
<dbReference type="InterPro" id="IPR012348">
    <property type="entry name" value="RNR-like"/>
</dbReference>
<name>A0A238JD80_9RHOB</name>
<dbReference type="SUPFAM" id="SSF47240">
    <property type="entry name" value="Ferritin-like"/>
    <property type="match status" value="1"/>
</dbReference>
<dbReference type="RefSeq" id="WP_099246182.1">
    <property type="nucleotide sequence ID" value="NZ_FXXP01000002.1"/>
</dbReference>
<dbReference type="Gene3D" id="1.10.620.20">
    <property type="entry name" value="Ribonucleotide Reductase, subunit A"/>
    <property type="match status" value="1"/>
</dbReference>